<evidence type="ECO:0000313" key="4">
    <source>
        <dbReference type="EnsemblProtists" id="EKX46844"/>
    </source>
</evidence>
<gene>
    <name evidence="3" type="ORF">GUITHDRAFT_107199</name>
</gene>
<dbReference type="PaxDb" id="55529-EKX46844"/>
<dbReference type="EMBL" id="JH992992">
    <property type="protein sequence ID" value="EKX46844.1"/>
    <property type="molecule type" value="Genomic_DNA"/>
</dbReference>
<dbReference type="InterPro" id="IPR011993">
    <property type="entry name" value="PH-like_dom_sf"/>
</dbReference>
<reference evidence="5" key="2">
    <citation type="submission" date="2012-11" db="EMBL/GenBank/DDBJ databases">
        <authorList>
            <person name="Kuo A."/>
            <person name="Curtis B.A."/>
            <person name="Tanifuji G."/>
            <person name="Burki F."/>
            <person name="Gruber A."/>
            <person name="Irimia M."/>
            <person name="Maruyama S."/>
            <person name="Arias M.C."/>
            <person name="Ball S.G."/>
            <person name="Gile G.H."/>
            <person name="Hirakawa Y."/>
            <person name="Hopkins J.F."/>
            <person name="Rensing S.A."/>
            <person name="Schmutz J."/>
            <person name="Symeonidi A."/>
            <person name="Elias M."/>
            <person name="Eveleigh R.J."/>
            <person name="Herman E.K."/>
            <person name="Klute M.J."/>
            <person name="Nakayama T."/>
            <person name="Obornik M."/>
            <person name="Reyes-Prieto A."/>
            <person name="Armbrust E.V."/>
            <person name="Aves S.J."/>
            <person name="Beiko R.G."/>
            <person name="Coutinho P."/>
            <person name="Dacks J.B."/>
            <person name="Durnford D.G."/>
            <person name="Fast N.M."/>
            <person name="Green B.R."/>
            <person name="Grisdale C."/>
            <person name="Hempe F."/>
            <person name="Henrissat B."/>
            <person name="Hoppner M.P."/>
            <person name="Ishida K.-I."/>
            <person name="Kim E."/>
            <person name="Koreny L."/>
            <person name="Kroth P.G."/>
            <person name="Liu Y."/>
            <person name="Malik S.-B."/>
            <person name="Maier U.G."/>
            <person name="McRose D."/>
            <person name="Mock T."/>
            <person name="Neilson J.A."/>
            <person name="Onodera N.T."/>
            <person name="Poole A.M."/>
            <person name="Pritham E.J."/>
            <person name="Richards T.A."/>
            <person name="Rocap G."/>
            <person name="Roy S.W."/>
            <person name="Sarai C."/>
            <person name="Schaack S."/>
            <person name="Shirato S."/>
            <person name="Slamovits C.H."/>
            <person name="Spencer D.F."/>
            <person name="Suzuki S."/>
            <person name="Worden A.Z."/>
            <person name="Zauner S."/>
            <person name="Barry K."/>
            <person name="Bell C."/>
            <person name="Bharti A.K."/>
            <person name="Crow J.A."/>
            <person name="Grimwood J."/>
            <person name="Kramer R."/>
            <person name="Lindquist E."/>
            <person name="Lucas S."/>
            <person name="Salamov A."/>
            <person name="McFadden G.I."/>
            <person name="Lane C.E."/>
            <person name="Keeling P.J."/>
            <person name="Gray M.W."/>
            <person name="Grigoriev I.V."/>
            <person name="Archibald J.M."/>
        </authorList>
    </citation>
    <scope>NUCLEOTIDE SEQUENCE</scope>
    <source>
        <strain evidence="5">CCMP2712</strain>
    </source>
</reference>
<dbReference type="RefSeq" id="XP_005833824.1">
    <property type="nucleotide sequence ID" value="XM_005833767.1"/>
</dbReference>
<dbReference type="GeneID" id="17303679"/>
<proteinExistence type="predicted"/>
<protein>
    <recommendedName>
        <fullName evidence="2">PH domain-containing protein</fullName>
    </recommendedName>
</protein>
<evidence type="ECO:0000256" key="1">
    <source>
        <dbReference type="SAM" id="MobiDB-lite"/>
    </source>
</evidence>
<dbReference type="InterPro" id="IPR001849">
    <property type="entry name" value="PH_domain"/>
</dbReference>
<feature type="domain" description="PH" evidence="2">
    <location>
        <begin position="20"/>
        <end position="117"/>
    </location>
</feature>
<dbReference type="Pfam" id="PF00169">
    <property type="entry name" value="PH"/>
    <property type="match status" value="1"/>
</dbReference>
<keyword evidence="5" id="KW-1185">Reference proteome</keyword>
<feature type="region of interest" description="Disordered" evidence="1">
    <location>
        <begin position="230"/>
        <end position="273"/>
    </location>
</feature>
<reference evidence="4" key="3">
    <citation type="submission" date="2016-03" db="UniProtKB">
        <authorList>
            <consortium name="EnsemblProtists"/>
        </authorList>
    </citation>
    <scope>IDENTIFICATION</scope>
</reference>
<evidence type="ECO:0000259" key="2">
    <source>
        <dbReference type="PROSITE" id="PS50003"/>
    </source>
</evidence>
<evidence type="ECO:0000313" key="3">
    <source>
        <dbReference type="EMBL" id="EKX46844.1"/>
    </source>
</evidence>
<name>L1JFD9_GUITC</name>
<accession>L1JFD9</accession>
<dbReference type="EnsemblProtists" id="EKX46844">
    <property type="protein sequence ID" value="EKX46844"/>
    <property type="gene ID" value="GUITHDRAFT_107199"/>
</dbReference>
<dbReference type="KEGG" id="gtt:GUITHDRAFT_107199"/>
<dbReference type="Gene3D" id="2.30.29.30">
    <property type="entry name" value="Pleckstrin-homology domain (PH domain)/Phosphotyrosine-binding domain (PTB)"/>
    <property type="match status" value="1"/>
</dbReference>
<dbReference type="AlphaFoldDB" id="L1JFD9"/>
<dbReference type="SMART" id="SM00233">
    <property type="entry name" value="PH"/>
    <property type="match status" value="1"/>
</dbReference>
<reference evidence="3 5" key="1">
    <citation type="journal article" date="2012" name="Nature">
        <title>Algal genomes reveal evolutionary mosaicism and the fate of nucleomorphs.</title>
        <authorList>
            <consortium name="DOE Joint Genome Institute"/>
            <person name="Curtis B.A."/>
            <person name="Tanifuji G."/>
            <person name="Burki F."/>
            <person name="Gruber A."/>
            <person name="Irimia M."/>
            <person name="Maruyama S."/>
            <person name="Arias M.C."/>
            <person name="Ball S.G."/>
            <person name="Gile G.H."/>
            <person name="Hirakawa Y."/>
            <person name="Hopkins J.F."/>
            <person name="Kuo A."/>
            <person name="Rensing S.A."/>
            <person name="Schmutz J."/>
            <person name="Symeonidi A."/>
            <person name="Elias M."/>
            <person name="Eveleigh R.J."/>
            <person name="Herman E.K."/>
            <person name="Klute M.J."/>
            <person name="Nakayama T."/>
            <person name="Obornik M."/>
            <person name="Reyes-Prieto A."/>
            <person name="Armbrust E.V."/>
            <person name="Aves S.J."/>
            <person name="Beiko R.G."/>
            <person name="Coutinho P."/>
            <person name="Dacks J.B."/>
            <person name="Durnford D.G."/>
            <person name="Fast N.M."/>
            <person name="Green B.R."/>
            <person name="Grisdale C.J."/>
            <person name="Hempel F."/>
            <person name="Henrissat B."/>
            <person name="Hoppner M.P."/>
            <person name="Ishida K."/>
            <person name="Kim E."/>
            <person name="Koreny L."/>
            <person name="Kroth P.G."/>
            <person name="Liu Y."/>
            <person name="Malik S.B."/>
            <person name="Maier U.G."/>
            <person name="McRose D."/>
            <person name="Mock T."/>
            <person name="Neilson J.A."/>
            <person name="Onodera N.T."/>
            <person name="Poole A.M."/>
            <person name="Pritham E.J."/>
            <person name="Richards T.A."/>
            <person name="Rocap G."/>
            <person name="Roy S.W."/>
            <person name="Sarai C."/>
            <person name="Schaack S."/>
            <person name="Shirato S."/>
            <person name="Slamovits C.H."/>
            <person name="Spencer D.F."/>
            <person name="Suzuki S."/>
            <person name="Worden A.Z."/>
            <person name="Zauner S."/>
            <person name="Barry K."/>
            <person name="Bell C."/>
            <person name="Bharti A.K."/>
            <person name="Crow J.A."/>
            <person name="Grimwood J."/>
            <person name="Kramer R."/>
            <person name="Lindquist E."/>
            <person name="Lucas S."/>
            <person name="Salamov A."/>
            <person name="McFadden G.I."/>
            <person name="Lane C.E."/>
            <person name="Keeling P.J."/>
            <person name="Gray M.W."/>
            <person name="Grigoriev I.V."/>
            <person name="Archibald J.M."/>
        </authorList>
    </citation>
    <scope>NUCLEOTIDE SEQUENCE</scope>
    <source>
        <strain evidence="3 5">CCMP2712</strain>
    </source>
</reference>
<evidence type="ECO:0000313" key="5">
    <source>
        <dbReference type="Proteomes" id="UP000011087"/>
    </source>
</evidence>
<sequence length="273" mass="31598">MLSFFNDSEQAPLMMSCLEKLRPRKDLSKFFDLWQTRFFVLVDKQLKYFKRYENYSNGEEPLGEISLERAWLIEQESNSPSKKKVISIRTPWRDFTLRTDQERIFENWMKAFDSIGLVKCAKEEKRLKEEARKDLSDEDNVTWTNEMLSNSDHSQSNDRSHQDLSPHVQLQIHERENSSSSSSHEFNRSDDVISCSLYLANETEVRLDSTPQSLISSRDRATADGEGTIHVHPLNAAPSTPEGLSAGLKKSKIKDKAPLQQRMSYANFTKKVQ</sequence>
<dbReference type="CDD" id="cd00821">
    <property type="entry name" value="PH"/>
    <property type="match status" value="1"/>
</dbReference>
<dbReference type="Proteomes" id="UP000011087">
    <property type="component" value="Unassembled WGS sequence"/>
</dbReference>
<dbReference type="PROSITE" id="PS50003">
    <property type="entry name" value="PH_DOMAIN"/>
    <property type="match status" value="1"/>
</dbReference>
<dbReference type="HOGENOM" id="CLU_1021005_0_0_1"/>
<organism evidence="3">
    <name type="scientific">Guillardia theta (strain CCMP2712)</name>
    <name type="common">Cryptophyte</name>
    <dbReference type="NCBI Taxonomy" id="905079"/>
    <lineage>
        <taxon>Eukaryota</taxon>
        <taxon>Cryptophyceae</taxon>
        <taxon>Pyrenomonadales</taxon>
        <taxon>Geminigeraceae</taxon>
        <taxon>Guillardia</taxon>
    </lineage>
</organism>
<dbReference type="SUPFAM" id="SSF50729">
    <property type="entry name" value="PH domain-like"/>
    <property type="match status" value="1"/>
</dbReference>